<evidence type="ECO:0000256" key="5">
    <source>
        <dbReference type="ARBA" id="ARBA00022989"/>
    </source>
</evidence>
<organism evidence="8 9">
    <name type="scientific">Sphingomonas japonica</name>
    <dbReference type="NCBI Taxonomy" id="511662"/>
    <lineage>
        <taxon>Bacteria</taxon>
        <taxon>Pseudomonadati</taxon>
        <taxon>Pseudomonadota</taxon>
        <taxon>Alphaproteobacteria</taxon>
        <taxon>Sphingomonadales</taxon>
        <taxon>Sphingomonadaceae</taxon>
        <taxon>Sphingomonas</taxon>
    </lineage>
</organism>
<feature type="transmembrane region" description="Helical" evidence="7">
    <location>
        <begin position="292"/>
        <end position="316"/>
    </location>
</feature>
<dbReference type="CDD" id="cd13127">
    <property type="entry name" value="MATE_tuaB_like"/>
    <property type="match status" value="1"/>
</dbReference>
<keyword evidence="4 7" id="KW-0812">Transmembrane</keyword>
<sequence length="491" mass="52958">MATNANQPNQPPESLRDQVRSAVLWRSGAQIVGQIITWSSTFLVIRVLDPQDYGLFAMTQVVLTLLDMLNGYGLSSALIQQKDASRRQFRQLFGMLLLLNGGIAAVQFVMAPLAASYFQQPMVADLLRVQALIFLTTPFIALAYTQLARRMDFRKQAQVNLVSSLAGALTALAGAYNGLGVWTLVFAPMVLFGVRAVGMTWMARTWMWPSFDFRGAGNIAKFGGLMAAGQIFWFLQSQADVLIAGRSLDPHWLGIYTTSLFLTQIFVAKFVPPLNDVAFSAYSRIQSDEGAVAGAFAKSARIILLAAMPFYCGLAATAEPVVGVVLGEKWLEAVPFVRLLALAMPFMTLQILFAPAANARGYPGVSLRTNAIGAAILPISFVVGIQWGITGLALAWVAAYPLYCAITAQRTLPLIGLGGGDLLRAIAPPILAALAMALVVTLVDRALPAMGDFERLLILVPTGAAVYLAWLALFARQLLAECIGLVRKRAV</sequence>
<reference evidence="8 9" key="1">
    <citation type="submission" date="2020-03" db="EMBL/GenBank/DDBJ databases">
        <title>Genomic Encyclopedia of Type Strains, Phase IV (KMG-IV): sequencing the most valuable type-strain genomes for metagenomic binning, comparative biology and taxonomic classification.</title>
        <authorList>
            <person name="Goeker M."/>
        </authorList>
    </citation>
    <scope>NUCLEOTIDE SEQUENCE [LARGE SCALE GENOMIC DNA]</scope>
    <source>
        <strain evidence="8 9">DSM 22753</strain>
    </source>
</reference>
<comment type="subcellular location">
    <subcellularLocation>
        <location evidence="1">Cell membrane</location>
        <topology evidence="1">Multi-pass membrane protein</topology>
    </subcellularLocation>
</comment>
<name>A0ABX0TXU5_9SPHN</name>
<feature type="transmembrane region" description="Helical" evidence="7">
    <location>
        <begin position="371"/>
        <end position="402"/>
    </location>
</feature>
<protein>
    <submittedName>
        <fullName evidence="8">O-antigen/teichoic acid export membrane protein</fullName>
    </submittedName>
</protein>
<feature type="transmembrane region" description="Helical" evidence="7">
    <location>
        <begin position="53"/>
        <end position="72"/>
    </location>
</feature>
<keyword evidence="3" id="KW-1003">Cell membrane</keyword>
<feature type="transmembrane region" description="Helical" evidence="7">
    <location>
        <begin position="456"/>
        <end position="475"/>
    </location>
</feature>
<evidence type="ECO:0000256" key="1">
    <source>
        <dbReference type="ARBA" id="ARBA00004651"/>
    </source>
</evidence>
<feature type="transmembrane region" description="Helical" evidence="7">
    <location>
        <begin position="336"/>
        <end position="359"/>
    </location>
</feature>
<evidence type="ECO:0000256" key="3">
    <source>
        <dbReference type="ARBA" id="ARBA00022475"/>
    </source>
</evidence>
<feature type="transmembrane region" description="Helical" evidence="7">
    <location>
        <begin position="422"/>
        <end position="444"/>
    </location>
</feature>
<keyword evidence="6 7" id="KW-0472">Membrane</keyword>
<gene>
    <name evidence="8" type="ORF">FHT01_000595</name>
</gene>
<evidence type="ECO:0000313" key="8">
    <source>
        <dbReference type="EMBL" id="NIJ23053.1"/>
    </source>
</evidence>
<feature type="transmembrane region" description="Helical" evidence="7">
    <location>
        <begin position="23"/>
        <end position="47"/>
    </location>
</feature>
<keyword evidence="9" id="KW-1185">Reference proteome</keyword>
<evidence type="ECO:0000256" key="4">
    <source>
        <dbReference type="ARBA" id="ARBA00022692"/>
    </source>
</evidence>
<feature type="transmembrane region" description="Helical" evidence="7">
    <location>
        <begin position="159"/>
        <end position="176"/>
    </location>
</feature>
<dbReference type="PANTHER" id="PTHR30250">
    <property type="entry name" value="PST FAMILY PREDICTED COLANIC ACID TRANSPORTER"/>
    <property type="match status" value="1"/>
</dbReference>
<feature type="transmembrane region" description="Helical" evidence="7">
    <location>
        <begin position="127"/>
        <end position="147"/>
    </location>
</feature>
<comment type="caution">
    <text evidence="8">The sequence shown here is derived from an EMBL/GenBank/DDBJ whole genome shotgun (WGS) entry which is preliminary data.</text>
</comment>
<evidence type="ECO:0000313" key="9">
    <source>
        <dbReference type="Proteomes" id="UP000788153"/>
    </source>
</evidence>
<proteinExistence type="inferred from homology"/>
<feature type="transmembrane region" description="Helical" evidence="7">
    <location>
        <begin position="253"/>
        <end position="271"/>
    </location>
</feature>
<evidence type="ECO:0000256" key="6">
    <source>
        <dbReference type="ARBA" id="ARBA00023136"/>
    </source>
</evidence>
<comment type="similarity">
    <text evidence="2">Belongs to the polysaccharide synthase family.</text>
</comment>
<dbReference type="Proteomes" id="UP000788153">
    <property type="component" value="Unassembled WGS sequence"/>
</dbReference>
<dbReference type="InterPro" id="IPR050833">
    <property type="entry name" value="Poly_Biosynth_Transport"/>
</dbReference>
<dbReference type="EMBL" id="JAASQP010000001">
    <property type="protein sequence ID" value="NIJ23053.1"/>
    <property type="molecule type" value="Genomic_DNA"/>
</dbReference>
<feature type="transmembrane region" description="Helical" evidence="7">
    <location>
        <begin position="92"/>
        <end position="115"/>
    </location>
</feature>
<dbReference type="RefSeq" id="WP_140048233.1">
    <property type="nucleotide sequence ID" value="NZ_BAAAEV010000001.1"/>
</dbReference>
<evidence type="ECO:0000256" key="2">
    <source>
        <dbReference type="ARBA" id="ARBA00007430"/>
    </source>
</evidence>
<feature type="transmembrane region" description="Helical" evidence="7">
    <location>
        <begin position="215"/>
        <end position="233"/>
    </location>
</feature>
<feature type="transmembrane region" description="Helical" evidence="7">
    <location>
        <begin position="182"/>
        <end position="203"/>
    </location>
</feature>
<dbReference type="Pfam" id="PF13440">
    <property type="entry name" value="Polysacc_synt_3"/>
    <property type="match status" value="1"/>
</dbReference>
<accession>A0ABX0TXU5</accession>
<dbReference type="PANTHER" id="PTHR30250:SF10">
    <property type="entry name" value="LIPOPOLYSACCHARIDE BIOSYNTHESIS PROTEIN WZXC"/>
    <property type="match status" value="1"/>
</dbReference>
<keyword evidence="5 7" id="KW-1133">Transmembrane helix</keyword>
<evidence type="ECO:0000256" key="7">
    <source>
        <dbReference type="SAM" id="Phobius"/>
    </source>
</evidence>